<accession>A0ABQ3IDN0</accession>
<dbReference type="PROSITE" id="PS51318">
    <property type="entry name" value="TAT"/>
    <property type="match status" value="1"/>
</dbReference>
<feature type="chain" id="PRO_5045158514" description="Lipoprotein" evidence="1">
    <location>
        <begin position="21"/>
        <end position="293"/>
    </location>
</feature>
<feature type="signal peptide" evidence="1">
    <location>
        <begin position="1"/>
        <end position="20"/>
    </location>
</feature>
<organism evidence="2 3">
    <name type="scientific">Amycolatopsis deserti</name>
    <dbReference type="NCBI Taxonomy" id="185696"/>
    <lineage>
        <taxon>Bacteria</taxon>
        <taxon>Bacillati</taxon>
        <taxon>Actinomycetota</taxon>
        <taxon>Actinomycetes</taxon>
        <taxon>Pseudonocardiales</taxon>
        <taxon>Pseudonocardiaceae</taxon>
        <taxon>Amycolatopsis</taxon>
    </lineage>
</organism>
<proteinExistence type="predicted"/>
<evidence type="ECO:0000256" key="1">
    <source>
        <dbReference type="SAM" id="SignalP"/>
    </source>
</evidence>
<evidence type="ECO:0000313" key="3">
    <source>
        <dbReference type="Proteomes" id="UP000605897"/>
    </source>
</evidence>
<reference evidence="3" key="1">
    <citation type="journal article" date="2019" name="Int. J. Syst. Evol. Microbiol.">
        <title>The Global Catalogue of Microorganisms (GCM) 10K type strain sequencing project: providing services to taxonomists for standard genome sequencing and annotation.</title>
        <authorList>
            <consortium name="The Broad Institute Genomics Platform"/>
            <consortium name="The Broad Institute Genome Sequencing Center for Infectious Disease"/>
            <person name="Wu L."/>
            <person name="Ma J."/>
        </authorList>
    </citation>
    <scope>NUCLEOTIDE SEQUENCE [LARGE SCALE GENOMIC DNA]</scope>
    <source>
        <strain evidence="3">CGMCC 4.7677</strain>
    </source>
</reference>
<evidence type="ECO:0008006" key="4">
    <source>
        <dbReference type="Google" id="ProtNLM"/>
    </source>
</evidence>
<dbReference type="Proteomes" id="UP000605897">
    <property type="component" value="Unassembled WGS sequence"/>
</dbReference>
<dbReference type="EMBL" id="BNAU01000001">
    <property type="protein sequence ID" value="GHE75992.1"/>
    <property type="molecule type" value="Genomic_DNA"/>
</dbReference>
<keyword evidence="3" id="KW-1185">Reference proteome</keyword>
<gene>
    <name evidence="2" type="ORF">GCM10017786_01090</name>
</gene>
<keyword evidence="1" id="KW-0732">Signal</keyword>
<dbReference type="PROSITE" id="PS51257">
    <property type="entry name" value="PROKAR_LIPOPROTEIN"/>
    <property type="match status" value="1"/>
</dbReference>
<sequence length="293" mass="31253">MAPKMTRRALLIAGAAASLAACGGQNSAPSTEPDLLTRVSELAAGLSPRAPYRAPTTAERDDAATGILAVLENHHPGADGEKLGRLGFATTRGTDLVTNRRYTLVASRPGDERGWGFYLADEDTPRLVVEVPHPNSDLHTENTGIALYRQQPGSVLLMAGAHRRAGGRAADVAHREDSVFHALAAELMRKNLPQLQIHGFDDASLPDKDIIISPGAGKATDAHRATATALEDAGFTICRSWTDSCSDLEGKTNVQGRLAAELQTPFLHLETNRTVRESAERQAALVKALGAFR</sequence>
<dbReference type="InterPro" id="IPR006311">
    <property type="entry name" value="TAT_signal"/>
</dbReference>
<comment type="caution">
    <text evidence="2">The sequence shown here is derived from an EMBL/GenBank/DDBJ whole genome shotgun (WGS) entry which is preliminary data.</text>
</comment>
<evidence type="ECO:0000313" key="2">
    <source>
        <dbReference type="EMBL" id="GHE75992.1"/>
    </source>
</evidence>
<dbReference type="RefSeq" id="WP_229873984.1">
    <property type="nucleotide sequence ID" value="NZ_BNAU01000001.1"/>
</dbReference>
<protein>
    <recommendedName>
        <fullName evidence="4">Lipoprotein</fullName>
    </recommendedName>
</protein>
<name>A0ABQ3IDN0_9PSEU</name>